<dbReference type="PANTHER" id="PTHR12110">
    <property type="entry name" value="HYDROXYPYRUVATE ISOMERASE"/>
    <property type="match status" value="1"/>
</dbReference>
<keyword evidence="3" id="KW-0413">Isomerase</keyword>
<proteinExistence type="predicted"/>
<feature type="region of interest" description="Disordered" evidence="1">
    <location>
        <begin position="280"/>
        <end position="302"/>
    </location>
</feature>
<dbReference type="RefSeq" id="WP_270680084.1">
    <property type="nucleotide sequence ID" value="NZ_JAQFWP010000055.1"/>
</dbReference>
<dbReference type="GO" id="GO:0016853">
    <property type="term" value="F:isomerase activity"/>
    <property type="evidence" value="ECO:0007669"/>
    <property type="project" value="UniProtKB-KW"/>
</dbReference>
<accession>A0ABT4TSQ9</accession>
<dbReference type="InterPro" id="IPR013022">
    <property type="entry name" value="Xyl_isomerase-like_TIM-brl"/>
</dbReference>
<evidence type="ECO:0000313" key="4">
    <source>
        <dbReference type="Proteomes" id="UP001165685"/>
    </source>
</evidence>
<protein>
    <submittedName>
        <fullName evidence="3">Sugar phosphate isomerase/epimerase</fullName>
    </submittedName>
</protein>
<gene>
    <name evidence="3" type="ORF">O4U47_23310</name>
</gene>
<keyword evidence="4" id="KW-1185">Reference proteome</keyword>
<evidence type="ECO:0000256" key="1">
    <source>
        <dbReference type="SAM" id="MobiDB-lite"/>
    </source>
</evidence>
<dbReference type="Proteomes" id="UP001165685">
    <property type="component" value="Unassembled WGS sequence"/>
</dbReference>
<feature type="domain" description="Xylose isomerase-like TIM barrel" evidence="2">
    <location>
        <begin position="28"/>
        <end position="281"/>
    </location>
</feature>
<dbReference type="InterPro" id="IPR036237">
    <property type="entry name" value="Xyl_isomerase-like_sf"/>
</dbReference>
<dbReference type="PANTHER" id="PTHR12110:SF41">
    <property type="entry name" value="INOSOSE DEHYDRATASE"/>
    <property type="match status" value="1"/>
</dbReference>
<dbReference type="SUPFAM" id="SSF51658">
    <property type="entry name" value="Xylose isomerase-like"/>
    <property type="match status" value="1"/>
</dbReference>
<reference evidence="3" key="1">
    <citation type="submission" date="2023-01" db="EMBL/GenBank/DDBJ databases">
        <title>Draft genome sequence of Nocardiopsis sp. LSu2-4 isolated from halophytes.</title>
        <authorList>
            <person name="Duangmal K."/>
            <person name="Chantavorakit T."/>
        </authorList>
    </citation>
    <scope>NUCLEOTIDE SEQUENCE</scope>
    <source>
        <strain evidence="3">LSu2-4</strain>
    </source>
</reference>
<dbReference type="Pfam" id="PF01261">
    <property type="entry name" value="AP_endonuc_2"/>
    <property type="match status" value="1"/>
</dbReference>
<sequence length="302" mass="31277">MRWALGVSTWVWTSPLTDAELERIAPRVAGWGFDTLELPVERPGDWDPARAARLLDGLGLAATVCLVMGPGRELVAADAATVAATQDHLRRTADAAAEVGSPVIAGPAYASVGRTWRMAPGEREARFAELADALGPVAEHAAAAGVKVALEPLNRYETSLVNTVAQGLQAVAALPAGHCGLALDTYHMNIEETDPAAAIGAAAGRIAHVQVCGNDRGSPGRDHLDWPAILGALDGAGYTGPLVVESFTADNDAIATAASVWRPLAPDQDTLARDGLAFLRAAQEGRPAPAPDDGRSASAPQQ</sequence>
<dbReference type="Gene3D" id="3.20.20.150">
    <property type="entry name" value="Divalent-metal-dependent TIM barrel enzymes"/>
    <property type="match status" value="1"/>
</dbReference>
<comment type="caution">
    <text evidence="3">The sequence shown here is derived from an EMBL/GenBank/DDBJ whole genome shotgun (WGS) entry which is preliminary data.</text>
</comment>
<evidence type="ECO:0000259" key="2">
    <source>
        <dbReference type="Pfam" id="PF01261"/>
    </source>
</evidence>
<dbReference type="EMBL" id="JAQFWP010000055">
    <property type="protein sequence ID" value="MDA2807456.1"/>
    <property type="molecule type" value="Genomic_DNA"/>
</dbReference>
<dbReference type="InterPro" id="IPR050312">
    <property type="entry name" value="IolE/XylAMocC-like"/>
</dbReference>
<name>A0ABT4TSQ9_9ACTN</name>
<organism evidence="3 4">
    <name type="scientific">Nocardiopsis suaedae</name>
    <dbReference type="NCBI Taxonomy" id="3018444"/>
    <lineage>
        <taxon>Bacteria</taxon>
        <taxon>Bacillati</taxon>
        <taxon>Actinomycetota</taxon>
        <taxon>Actinomycetes</taxon>
        <taxon>Streptosporangiales</taxon>
        <taxon>Nocardiopsidaceae</taxon>
        <taxon>Nocardiopsis</taxon>
    </lineage>
</organism>
<evidence type="ECO:0000313" key="3">
    <source>
        <dbReference type="EMBL" id="MDA2807456.1"/>
    </source>
</evidence>